<evidence type="ECO:0000313" key="6">
    <source>
        <dbReference type="EMBL" id="KFE71766.1"/>
    </source>
</evidence>
<dbReference type="OrthoDB" id="9806170at2"/>
<evidence type="ECO:0000256" key="2">
    <source>
        <dbReference type="ARBA" id="ARBA00022679"/>
    </source>
</evidence>
<evidence type="ECO:0000256" key="3">
    <source>
        <dbReference type="ARBA" id="ARBA00022917"/>
    </source>
</evidence>
<feature type="domain" description="Formyl transferase N-terminal" evidence="4">
    <location>
        <begin position="20"/>
        <end position="198"/>
    </location>
</feature>
<dbReference type="InterPro" id="IPR044135">
    <property type="entry name" value="Met-tRNA-FMT_C"/>
</dbReference>
<dbReference type="InterPro" id="IPR036477">
    <property type="entry name" value="Formyl_transf_N_sf"/>
</dbReference>
<accession>A0A085WVQ3</accession>
<dbReference type="RefSeq" id="WP_044180457.1">
    <property type="nucleotide sequence ID" value="NZ_JMCB01000001.1"/>
</dbReference>
<evidence type="ECO:0000256" key="1">
    <source>
        <dbReference type="ARBA" id="ARBA00010699"/>
    </source>
</evidence>
<keyword evidence="3" id="KW-0648">Protein biosynthesis</keyword>
<dbReference type="InterPro" id="IPR002376">
    <property type="entry name" value="Formyl_transf_N"/>
</dbReference>
<dbReference type="Pfam" id="PF02911">
    <property type="entry name" value="Formyl_trans_C"/>
    <property type="match status" value="1"/>
</dbReference>
<dbReference type="EMBL" id="JMCB01000001">
    <property type="protein sequence ID" value="KFE71766.1"/>
    <property type="molecule type" value="Genomic_DNA"/>
</dbReference>
<evidence type="ECO:0000259" key="4">
    <source>
        <dbReference type="Pfam" id="PF00551"/>
    </source>
</evidence>
<comment type="caution">
    <text evidence="6">The sequence shown here is derived from an EMBL/GenBank/DDBJ whole genome shotgun (WGS) entry which is preliminary data.</text>
</comment>
<dbReference type="CDD" id="cd08369">
    <property type="entry name" value="FMT_core"/>
    <property type="match status" value="1"/>
</dbReference>
<keyword evidence="2" id="KW-0808">Transferase</keyword>
<organism evidence="6 7">
    <name type="scientific">Hyalangium minutum</name>
    <dbReference type="NCBI Taxonomy" id="394096"/>
    <lineage>
        <taxon>Bacteria</taxon>
        <taxon>Pseudomonadati</taxon>
        <taxon>Myxococcota</taxon>
        <taxon>Myxococcia</taxon>
        <taxon>Myxococcales</taxon>
        <taxon>Cystobacterineae</taxon>
        <taxon>Archangiaceae</taxon>
        <taxon>Hyalangium</taxon>
    </lineage>
</organism>
<dbReference type="InterPro" id="IPR005793">
    <property type="entry name" value="Formyl_trans_C"/>
</dbReference>
<dbReference type="PANTHER" id="PTHR11138">
    <property type="entry name" value="METHIONYL-TRNA FORMYLTRANSFERASE"/>
    <property type="match status" value="1"/>
</dbReference>
<feature type="domain" description="Formyl transferase C-terminal" evidence="5">
    <location>
        <begin position="226"/>
        <end position="311"/>
    </location>
</feature>
<protein>
    <submittedName>
        <fullName evidence="6">Polymyxin resistance protein</fullName>
    </submittedName>
</protein>
<dbReference type="Gene3D" id="3.40.50.12230">
    <property type="match status" value="1"/>
</dbReference>
<keyword evidence="7" id="KW-1185">Reference proteome</keyword>
<proteinExistence type="inferred from homology"/>
<dbReference type="SUPFAM" id="SSF50486">
    <property type="entry name" value="FMT C-terminal domain-like"/>
    <property type="match status" value="1"/>
</dbReference>
<gene>
    <name evidence="6" type="ORF">DB31_0027</name>
</gene>
<dbReference type="Proteomes" id="UP000028725">
    <property type="component" value="Unassembled WGS sequence"/>
</dbReference>
<sequence>MVPEPPSPTRGPVPTYGWRVALLTSSSDVVHLISEAMRARNHELVAVVLPCGPDGLRPQNALAWSLMHHAVQASPPLADVLVASRRDRLAPLLQSVKPDLLISFFFPWRIPSEALAVPSLGAVNLHPSLLPRYRGPNPLGWTLRNDEPEMGLSIHRMDAQFDTGPVLAQARRPISDSDTVESLFEQQMNMAWELLPEMITRVAWGDVGEAQPEAQATQAGHFEPAYRELDWSQPARAIHVQVRACRVASWRGGKPSYAYGQLGGRKLHVLSTRLAESGGTTTAAPGTVLARDGETLLMQCGDAPLWVLQTEPFQA</sequence>
<evidence type="ECO:0000259" key="5">
    <source>
        <dbReference type="Pfam" id="PF02911"/>
    </source>
</evidence>
<dbReference type="SUPFAM" id="SSF53328">
    <property type="entry name" value="Formyltransferase"/>
    <property type="match status" value="1"/>
</dbReference>
<evidence type="ECO:0000313" key="7">
    <source>
        <dbReference type="Proteomes" id="UP000028725"/>
    </source>
</evidence>
<comment type="similarity">
    <text evidence="1">Belongs to the Fmt family.</text>
</comment>
<dbReference type="GO" id="GO:0004479">
    <property type="term" value="F:methionyl-tRNA formyltransferase activity"/>
    <property type="evidence" value="ECO:0007669"/>
    <property type="project" value="TreeGrafter"/>
</dbReference>
<dbReference type="Pfam" id="PF00551">
    <property type="entry name" value="Formyl_trans_N"/>
    <property type="match status" value="1"/>
</dbReference>
<dbReference type="AlphaFoldDB" id="A0A085WVQ3"/>
<dbReference type="PANTHER" id="PTHR11138:SF5">
    <property type="entry name" value="METHIONYL-TRNA FORMYLTRANSFERASE, MITOCHONDRIAL"/>
    <property type="match status" value="1"/>
</dbReference>
<dbReference type="CDD" id="cd08704">
    <property type="entry name" value="Met_tRNA_FMT_C"/>
    <property type="match status" value="1"/>
</dbReference>
<name>A0A085WVQ3_9BACT</name>
<dbReference type="STRING" id="394096.DB31_0027"/>
<dbReference type="InterPro" id="IPR011034">
    <property type="entry name" value="Formyl_transferase-like_C_sf"/>
</dbReference>
<reference evidence="6 7" key="1">
    <citation type="submission" date="2014-04" db="EMBL/GenBank/DDBJ databases">
        <title>Genome assembly of Hyalangium minutum DSM 14724.</title>
        <authorList>
            <person name="Sharma G."/>
            <person name="Subramanian S."/>
        </authorList>
    </citation>
    <scope>NUCLEOTIDE SEQUENCE [LARGE SCALE GENOMIC DNA]</scope>
    <source>
        <strain evidence="6 7">DSM 14724</strain>
    </source>
</reference>